<organism evidence="2 3">
    <name type="scientific">Bifidobacterium thermophilum RBL67</name>
    <dbReference type="NCBI Taxonomy" id="1254439"/>
    <lineage>
        <taxon>Bacteria</taxon>
        <taxon>Bacillati</taxon>
        <taxon>Actinomycetota</taxon>
        <taxon>Actinomycetes</taxon>
        <taxon>Bifidobacteriales</taxon>
        <taxon>Bifidobacteriaceae</taxon>
        <taxon>Bifidobacterium</taxon>
    </lineage>
</organism>
<gene>
    <name evidence="2" type="ORF">D805_1415</name>
</gene>
<keyword evidence="3" id="KW-1185">Reference proteome</keyword>
<protein>
    <submittedName>
        <fullName evidence="2">Uncharacterized protein</fullName>
    </submittedName>
</protein>
<reference evidence="2 3" key="1">
    <citation type="journal article" date="2013" name="Genome Announc.">
        <title>Complete Genome Sequence of the Probiotic Bifidobacterium thermophilum Strain RBL67.</title>
        <authorList>
            <person name="Jans C."/>
            <person name="Lacroix C."/>
            <person name="Follador R."/>
            <person name="Stevens M.J."/>
        </authorList>
    </citation>
    <scope>NUCLEOTIDE SEQUENCE [LARGE SCALE GENOMIC DNA]</scope>
    <source>
        <strain evidence="2 3">RBL67</strain>
    </source>
</reference>
<accession>M4RT62</accession>
<dbReference type="HOGENOM" id="CLU_3325105_0_0_11"/>
<evidence type="ECO:0000256" key="1">
    <source>
        <dbReference type="SAM" id="MobiDB-lite"/>
    </source>
</evidence>
<evidence type="ECO:0000313" key="3">
    <source>
        <dbReference type="Proteomes" id="UP000011835"/>
    </source>
</evidence>
<name>M4RT62_9BIFI</name>
<dbReference type="Proteomes" id="UP000011835">
    <property type="component" value="Chromosome"/>
</dbReference>
<sequence length="38" mass="4434">MRIVECSPYGLFSHSGMTRARHHRERTLSPPRNVAKVR</sequence>
<dbReference type="PATRIC" id="fig|1254439.12.peg.1407"/>
<evidence type="ECO:0000313" key="2">
    <source>
        <dbReference type="EMBL" id="AGH41682.1"/>
    </source>
</evidence>
<dbReference type="AlphaFoldDB" id="M4RT62"/>
<dbReference type="KEGG" id="btp:D805_1415"/>
<dbReference type="EMBL" id="CP004346">
    <property type="protein sequence ID" value="AGH41682.1"/>
    <property type="molecule type" value="Genomic_DNA"/>
</dbReference>
<feature type="region of interest" description="Disordered" evidence="1">
    <location>
        <begin position="17"/>
        <end position="38"/>
    </location>
</feature>
<proteinExistence type="predicted"/>